<comment type="caution">
    <text evidence="4">The sequence shown here is derived from an EMBL/GenBank/DDBJ whole genome shotgun (WGS) entry which is preliminary data.</text>
</comment>
<dbReference type="PANTHER" id="PTHR47447:SF17">
    <property type="entry name" value="OS12G0638900 PROTEIN"/>
    <property type="match status" value="1"/>
</dbReference>
<organism evidence="4 5">
    <name type="scientific">Prorocentrum cordatum</name>
    <dbReference type="NCBI Taxonomy" id="2364126"/>
    <lineage>
        <taxon>Eukaryota</taxon>
        <taxon>Sar</taxon>
        <taxon>Alveolata</taxon>
        <taxon>Dinophyceae</taxon>
        <taxon>Prorocentrales</taxon>
        <taxon>Prorocentraceae</taxon>
        <taxon>Prorocentrum</taxon>
    </lineage>
</organism>
<dbReference type="Gene3D" id="1.25.40.10">
    <property type="entry name" value="Tetratricopeptide repeat domain"/>
    <property type="match status" value="1"/>
</dbReference>
<evidence type="ECO:0000256" key="2">
    <source>
        <dbReference type="PROSITE-ProRule" id="PRU00708"/>
    </source>
</evidence>
<feature type="compositionally biased region" description="Basic and acidic residues" evidence="3">
    <location>
        <begin position="114"/>
        <end position="134"/>
    </location>
</feature>
<gene>
    <name evidence="4" type="ORF">PCOR1329_LOCUS36040</name>
</gene>
<evidence type="ECO:0000256" key="3">
    <source>
        <dbReference type="SAM" id="MobiDB-lite"/>
    </source>
</evidence>
<accession>A0ABN9T6Z8</accession>
<evidence type="ECO:0000313" key="4">
    <source>
        <dbReference type="EMBL" id="CAK0840647.1"/>
    </source>
</evidence>
<dbReference type="NCBIfam" id="TIGR00756">
    <property type="entry name" value="PPR"/>
    <property type="match status" value="1"/>
</dbReference>
<proteinExistence type="predicted"/>
<feature type="region of interest" description="Disordered" evidence="3">
    <location>
        <begin position="98"/>
        <end position="134"/>
    </location>
</feature>
<name>A0ABN9T6Z8_9DINO</name>
<dbReference type="PANTHER" id="PTHR47447">
    <property type="entry name" value="OS03G0856100 PROTEIN"/>
    <property type="match status" value="1"/>
</dbReference>
<evidence type="ECO:0000256" key="1">
    <source>
        <dbReference type="ARBA" id="ARBA00022737"/>
    </source>
</evidence>
<keyword evidence="5" id="KW-1185">Reference proteome</keyword>
<dbReference type="InterPro" id="IPR011990">
    <property type="entry name" value="TPR-like_helical_dom_sf"/>
</dbReference>
<dbReference type="EMBL" id="CAUYUJ010014393">
    <property type="protein sequence ID" value="CAK0840647.1"/>
    <property type="molecule type" value="Genomic_DNA"/>
</dbReference>
<sequence>MLSGDWEEKQAMLRTVNAAPFDEEGYASVAALGNTGAMALYIRRLVADGLGQVLRPERLVPFARWHSGERMVQTLEVLKDELRREDWVSLDPVAAAEQRGWSGAAPSARGRRQSHQERERARPGPLTRSKELKNFKPGSGWFRFGRSDRHRKPDLLRELRRADPRDGARLREAVERLVSGRHMGGLREYGLVASAFSRAASWEAALRANVWATAVQLLAEVRNSGIRMSTSVRNAVLSACHPAAECAWRTAVGLARSQAHYPPADVQTYSAAATALEKVGQWAGPLSLLDEARAGGLQPSLIMLSAVASACEKGGRWERSLGLLRSAGAAGCEPDVIMHNAVISACGRGKEWQATLELLRGMQFEKVSPDRHSVDCTVQACHGVAARKAFEIASSFRRGPAAPRWAGLKEAASVRGRA</sequence>
<keyword evidence="1" id="KW-0677">Repeat</keyword>
<dbReference type="InterPro" id="IPR002885">
    <property type="entry name" value="PPR_rpt"/>
</dbReference>
<dbReference type="Proteomes" id="UP001189429">
    <property type="component" value="Unassembled WGS sequence"/>
</dbReference>
<dbReference type="PROSITE" id="PS51375">
    <property type="entry name" value="PPR"/>
    <property type="match status" value="1"/>
</dbReference>
<evidence type="ECO:0000313" key="5">
    <source>
        <dbReference type="Proteomes" id="UP001189429"/>
    </source>
</evidence>
<protein>
    <submittedName>
        <fullName evidence="4">Uncharacterized protein</fullName>
    </submittedName>
</protein>
<reference evidence="4" key="1">
    <citation type="submission" date="2023-10" db="EMBL/GenBank/DDBJ databases">
        <authorList>
            <person name="Chen Y."/>
            <person name="Shah S."/>
            <person name="Dougan E. K."/>
            <person name="Thang M."/>
            <person name="Chan C."/>
        </authorList>
    </citation>
    <scope>NUCLEOTIDE SEQUENCE [LARGE SCALE GENOMIC DNA]</scope>
</reference>
<feature type="repeat" description="PPR" evidence="2">
    <location>
        <begin position="335"/>
        <end position="369"/>
    </location>
</feature>
<dbReference type="Pfam" id="PF13812">
    <property type="entry name" value="PPR_3"/>
    <property type="match status" value="1"/>
</dbReference>